<protein>
    <recommendedName>
        <fullName evidence="3">Pentatricopeptide repeat-containing protein-mitochondrial domain-containing protein</fullName>
    </recommendedName>
</protein>
<evidence type="ECO:0000256" key="1">
    <source>
        <dbReference type="ARBA" id="ARBA00022737"/>
    </source>
</evidence>
<dbReference type="EMBL" id="CAJNNV010025521">
    <property type="protein sequence ID" value="CAE8614882.1"/>
    <property type="molecule type" value="Genomic_DNA"/>
</dbReference>
<keyword evidence="5" id="KW-1185">Reference proteome</keyword>
<proteinExistence type="predicted"/>
<dbReference type="InterPro" id="IPR057027">
    <property type="entry name" value="TPR_mt"/>
</dbReference>
<feature type="non-terminal residue" evidence="4">
    <location>
        <position position="166"/>
    </location>
</feature>
<dbReference type="PANTHER" id="PTHR47447">
    <property type="entry name" value="OS03G0856100 PROTEIN"/>
    <property type="match status" value="1"/>
</dbReference>
<feature type="repeat" description="PPR" evidence="2">
    <location>
        <begin position="87"/>
        <end position="121"/>
    </location>
</feature>
<evidence type="ECO:0000256" key="2">
    <source>
        <dbReference type="PROSITE-ProRule" id="PRU00708"/>
    </source>
</evidence>
<dbReference type="Gene3D" id="1.25.40.10">
    <property type="entry name" value="Tetratricopeptide repeat domain"/>
    <property type="match status" value="1"/>
</dbReference>
<accession>A0A813FRJ2</accession>
<organism evidence="4 5">
    <name type="scientific">Polarella glacialis</name>
    <name type="common">Dinoflagellate</name>
    <dbReference type="NCBI Taxonomy" id="89957"/>
    <lineage>
        <taxon>Eukaryota</taxon>
        <taxon>Sar</taxon>
        <taxon>Alveolata</taxon>
        <taxon>Dinophyceae</taxon>
        <taxon>Suessiales</taxon>
        <taxon>Suessiaceae</taxon>
        <taxon>Polarella</taxon>
    </lineage>
</organism>
<dbReference type="OrthoDB" id="444548at2759"/>
<dbReference type="InterPro" id="IPR002885">
    <property type="entry name" value="PPR_rpt"/>
</dbReference>
<evidence type="ECO:0000313" key="4">
    <source>
        <dbReference type="EMBL" id="CAE8614882.1"/>
    </source>
</evidence>
<evidence type="ECO:0000313" key="5">
    <source>
        <dbReference type="Proteomes" id="UP000654075"/>
    </source>
</evidence>
<evidence type="ECO:0000259" key="3">
    <source>
        <dbReference type="Pfam" id="PF23276"/>
    </source>
</evidence>
<feature type="repeat" description="PPR" evidence="2">
    <location>
        <begin position="122"/>
        <end position="156"/>
    </location>
</feature>
<dbReference type="Proteomes" id="UP000654075">
    <property type="component" value="Unassembled WGS sequence"/>
</dbReference>
<gene>
    <name evidence="4" type="ORF">PGLA1383_LOCUS32603</name>
</gene>
<comment type="caution">
    <text evidence="4">The sequence shown here is derived from an EMBL/GenBank/DDBJ whole genome shotgun (WGS) entry which is preliminary data.</text>
</comment>
<name>A0A813FRJ2_POLGL</name>
<sequence>MTSGVGAAVARFPSETASLRLNSMRFCLWAQHLQKRRSVLCCKPTVSGGEITPRLATVVLGGLARKRLPEVSVQVLIVMQASRVEVNVYHFSAAISACEKGGQWQQALNLLSLMPEASVAPNEITYNATMSACEKGGQWQLALSLLSLMPEARVVPDKITYSAAIS</sequence>
<dbReference type="PROSITE" id="PS51375">
    <property type="entry name" value="PPR"/>
    <property type="match status" value="2"/>
</dbReference>
<feature type="domain" description="Pentatricopeptide repeat-containing protein-mitochondrial" evidence="3">
    <location>
        <begin position="59"/>
        <end position="129"/>
    </location>
</feature>
<dbReference type="NCBIfam" id="TIGR00756">
    <property type="entry name" value="PPR"/>
    <property type="match status" value="2"/>
</dbReference>
<reference evidence="4" key="1">
    <citation type="submission" date="2021-02" db="EMBL/GenBank/DDBJ databases">
        <authorList>
            <person name="Dougan E. K."/>
            <person name="Rhodes N."/>
            <person name="Thang M."/>
            <person name="Chan C."/>
        </authorList>
    </citation>
    <scope>NUCLEOTIDE SEQUENCE</scope>
</reference>
<dbReference type="AlphaFoldDB" id="A0A813FRJ2"/>
<dbReference type="Pfam" id="PF23276">
    <property type="entry name" value="TPR_24"/>
    <property type="match status" value="1"/>
</dbReference>
<dbReference type="PANTHER" id="PTHR47447:SF17">
    <property type="entry name" value="OS12G0638900 PROTEIN"/>
    <property type="match status" value="1"/>
</dbReference>
<dbReference type="InterPro" id="IPR011990">
    <property type="entry name" value="TPR-like_helical_dom_sf"/>
</dbReference>
<keyword evidence="1" id="KW-0677">Repeat</keyword>